<name>H1Y7V1_9SPHI</name>
<dbReference type="Pfam" id="PF13372">
    <property type="entry name" value="Alginate_exp"/>
    <property type="match status" value="1"/>
</dbReference>
<dbReference type="HOGENOM" id="CLU_038567_0_0_10"/>
<evidence type="ECO:0000313" key="3">
    <source>
        <dbReference type="EMBL" id="EHQ30437.1"/>
    </source>
</evidence>
<organism evidence="3 4">
    <name type="scientific">Mucilaginibacter paludis DSM 18603</name>
    <dbReference type="NCBI Taxonomy" id="714943"/>
    <lineage>
        <taxon>Bacteria</taxon>
        <taxon>Pseudomonadati</taxon>
        <taxon>Bacteroidota</taxon>
        <taxon>Sphingobacteriia</taxon>
        <taxon>Sphingobacteriales</taxon>
        <taxon>Sphingobacteriaceae</taxon>
        <taxon>Mucilaginibacter</taxon>
    </lineage>
</organism>
<dbReference type="EMBL" id="CM001403">
    <property type="protein sequence ID" value="EHQ30437.1"/>
    <property type="molecule type" value="Genomic_DNA"/>
</dbReference>
<feature type="chain" id="PRO_5003557533" description="Alginate export domain-containing protein" evidence="1">
    <location>
        <begin position="23"/>
        <end position="531"/>
    </location>
</feature>
<dbReference type="eggNOG" id="COG3203">
    <property type="taxonomic scope" value="Bacteria"/>
</dbReference>
<reference evidence="3" key="1">
    <citation type="submission" date="2011-09" db="EMBL/GenBank/DDBJ databases">
        <title>The permanent draft genome of Mucilaginibacter paludis DSM 18603.</title>
        <authorList>
            <consortium name="US DOE Joint Genome Institute (JGI-PGF)"/>
            <person name="Lucas S."/>
            <person name="Han J."/>
            <person name="Lapidus A."/>
            <person name="Bruce D."/>
            <person name="Goodwin L."/>
            <person name="Pitluck S."/>
            <person name="Peters L."/>
            <person name="Kyrpides N."/>
            <person name="Mavromatis K."/>
            <person name="Ivanova N."/>
            <person name="Mikhailova N."/>
            <person name="Held B."/>
            <person name="Detter J.C."/>
            <person name="Tapia R."/>
            <person name="Han C."/>
            <person name="Land M."/>
            <person name="Hauser L."/>
            <person name="Markowitz V."/>
            <person name="Cheng J.-F."/>
            <person name="Hugenholtz P."/>
            <person name="Woyke T."/>
            <person name="Wu D."/>
            <person name="Tindall B."/>
            <person name="Brambilla E."/>
            <person name="Klenk H.-P."/>
            <person name="Eisen J.A."/>
        </authorList>
    </citation>
    <scope>NUCLEOTIDE SEQUENCE [LARGE SCALE GENOMIC DNA]</scope>
    <source>
        <strain evidence="3">DSM 18603</strain>
    </source>
</reference>
<gene>
    <name evidence="3" type="ORF">Mucpa_6384</name>
</gene>
<protein>
    <recommendedName>
        <fullName evidence="2">Alginate export domain-containing protein</fullName>
    </recommendedName>
</protein>
<proteinExistence type="predicted"/>
<dbReference type="OrthoDB" id="1070463at2"/>
<dbReference type="AlphaFoldDB" id="H1Y7V1"/>
<evidence type="ECO:0000256" key="1">
    <source>
        <dbReference type="SAM" id="SignalP"/>
    </source>
</evidence>
<dbReference type="Proteomes" id="UP000002774">
    <property type="component" value="Chromosome"/>
</dbReference>
<accession>H1Y7V1</accession>
<evidence type="ECO:0000313" key="4">
    <source>
        <dbReference type="Proteomes" id="UP000002774"/>
    </source>
</evidence>
<feature type="domain" description="Alginate export" evidence="2">
    <location>
        <begin position="31"/>
        <end position="174"/>
    </location>
</feature>
<dbReference type="InterPro" id="IPR025388">
    <property type="entry name" value="Alginate_export_dom"/>
</dbReference>
<keyword evidence="4" id="KW-1185">Reference proteome</keyword>
<sequence length="531" mass="58307">MYKIVLHNCRLFAVFLISGLFASSAGHCQISLTGQMRVRAEDRSGYGNLVADGSKDGGFISQRTRLNFGYKWDRLTFGVSVQDVRVWGADASTISTADGNRLSLHEGWADWVLANKADTSIGFKWIDLLSLKIGRQELIYDDSRLIGNLDWLQQARQHDMALLKAMHHGWQVELGYAFNQNADNVGTTNTNYIPGNLPAYIKNSLGVLVPAPAGLVPLAAGGSAGNNSSKTGTPIYANPPGTNAATQNYKSFTSLYISKKINQTKISALFFNDDFGKYRLDSVGSAAAGYVYGRRFVAASTTDAFDYSTNKRYTYGLMVSPTLGNASGFGKIALQAAYYRQQGKDRDGLGMNAYHYSIQATYQKDWFSVAPGYDVLSGTDPADIASGKNNTFDPLYGTPHKFWGYMDYFYAGSGSPKGGLVNPYLKFKYTGKALALGLDLHYFALNNDMKKADGTLIDKHLGNEADFQVSYNTNKFTNIEFGYSLMDATDSMPFAKGQATTDAVASTYKKNGTWAYVMLKFTPDFFYKAGK</sequence>
<dbReference type="RefSeq" id="WP_008512176.1">
    <property type="nucleotide sequence ID" value="NZ_CM001403.1"/>
</dbReference>
<evidence type="ECO:0000259" key="2">
    <source>
        <dbReference type="Pfam" id="PF13372"/>
    </source>
</evidence>
<dbReference type="STRING" id="714943.Mucpa_6384"/>
<feature type="signal peptide" evidence="1">
    <location>
        <begin position="1"/>
        <end position="22"/>
    </location>
</feature>
<keyword evidence="1" id="KW-0732">Signal</keyword>